<feature type="domain" description="PKD" evidence="2">
    <location>
        <begin position="488"/>
        <end position="530"/>
    </location>
</feature>
<protein>
    <submittedName>
        <fullName evidence="3">PKD domain-containing protein</fullName>
    </submittedName>
</protein>
<dbReference type="InterPro" id="IPR013783">
    <property type="entry name" value="Ig-like_fold"/>
</dbReference>
<dbReference type="PROSITE" id="PS50093">
    <property type="entry name" value="PKD"/>
    <property type="match status" value="1"/>
</dbReference>
<keyword evidence="4" id="KW-1185">Reference proteome</keyword>
<evidence type="ECO:0000259" key="2">
    <source>
        <dbReference type="PROSITE" id="PS50093"/>
    </source>
</evidence>
<reference evidence="3 4" key="1">
    <citation type="submission" date="2018-09" db="EMBL/GenBank/DDBJ databases">
        <authorList>
            <person name="Wang X."/>
            <person name="Du Z."/>
        </authorList>
    </citation>
    <scope>NUCLEOTIDE SEQUENCE [LARGE SCALE GENOMIC DNA]</scope>
    <source>
        <strain evidence="3 4">N3</strain>
    </source>
</reference>
<name>A0A418PQ67_9BACT</name>
<accession>A0A418PQ67</accession>
<proteinExistence type="predicted"/>
<dbReference type="PANTHER" id="PTHR46534:SF1">
    <property type="entry name" value="IGGFC-BINDING PROTEIN N-TERMINAL DOMAIN-CONTAINING PROTEIN"/>
    <property type="match status" value="1"/>
</dbReference>
<dbReference type="OrthoDB" id="7794186at2"/>
<dbReference type="Gene3D" id="2.60.40.10">
    <property type="entry name" value="Immunoglobulins"/>
    <property type="match status" value="1"/>
</dbReference>
<dbReference type="AlphaFoldDB" id="A0A418PQ67"/>
<dbReference type="InterPro" id="IPR035234">
    <property type="entry name" value="IgGFc-bd_N"/>
</dbReference>
<keyword evidence="1" id="KW-0732">Signal</keyword>
<gene>
    <name evidence="3" type="ORF">D0X99_12875</name>
</gene>
<evidence type="ECO:0000256" key="1">
    <source>
        <dbReference type="SAM" id="SignalP"/>
    </source>
</evidence>
<dbReference type="Pfam" id="PF17517">
    <property type="entry name" value="IgGFc_binding"/>
    <property type="match status" value="1"/>
</dbReference>
<evidence type="ECO:0000313" key="4">
    <source>
        <dbReference type="Proteomes" id="UP000283522"/>
    </source>
</evidence>
<dbReference type="Proteomes" id="UP000283522">
    <property type="component" value="Unassembled WGS sequence"/>
</dbReference>
<organism evidence="3 4">
    <name type="scientific">Algoriphagus lacus</name>
    <dbReference type="NCBI Taxonomy" id="2056311"/>
    <lineage>
        <taxon>Bacteria</taxon>
        <taxon>Pseudomonadati</taxon>
        <taxon>Bacteroidota</taxon>
        <taxon>Cytophagia</taxon>
        <taxon>Cytophagales</taxon>
        <taxon>Cyclobacteriaceae</taxon>
        <taxon>Algoriphagus</taxon>
    </lineage>
</organism>
<comment type="caution">
    <text evidence="3">The sequence shown here is derived from an EMBL/GenBank/DDBJ whole genome shotgun (WGS) entry which is preliminary data.</text>
</comment>
<feature type="chain" id="PRO_5019210180" evidence="1">
    <location>
        <begin position="24"/>
        <end position="1046"/>
    </location>
</feature>
<dbReference type="Pfam" id="PF18911">
    <property type="entry name" value="PKD_4"/>
    <property type="match status" value="1"/>
</dbReference>
<evidence type="ECO:0000313" key="3">
    <source>
        <dbReference type="EMBL" id="RIW14449.1"/>
    </source>
</evidence>
<dbReference type="InterPro" id="IPR035986">
    <property type="entry name" value="PKD_dom_sf"/>
</dbReference>
<dbReference type="InterPro" id="IPR000601">
    <property type="entry name" value="PKD_dom"/>
</dbReference>
<sequence length="1046" mass="113181">MRFRIVGLVLIFTLLSGSFSAFGQSSTVGREFWVGFMENNRVFGSGNNPGAPDFAVLVITANENTTGAIEYLNNSAAFTLSAGQQYTLRVPSPDLDLLHRNSGVIEKKGIHITSTGKIAVHAFNERFRSADGTVVLPVGALGKDYYITSHFEVLTANVNFNGNINNESTLLVVATEDDTNIEITTSVNSLSGNVANTPSIITLDRGQSYQIKARGDLTGSRVRVIGDNADECKKIAVFGGNKWTSVGNCGEANDHLFQQAYPVNSWGTSFVHVALEGRSSGELVKVLAAEDGTQVRVNGQLRGTIDRGKWLALEFAEDVSGKIETSKPSSVTVFSKSMDCNRPNSPEERNGDPFMITYSPVEQKLKEITFNAMALPSITNHYVNVVVKRGTENQTFLDGQNVGSSFSPLAGDAEYSIARIGIFQGAHKISNAEGFTAYVYGFGEIESYGYAAGAALDNLNFETEAEYNFEVEGEKVACLNQEGLWAVNSQNPEFTYFVWDFGDGSNPEVGQEVPHTFTKPGIFEVKVLASLSANTCDEQEEINFEVEVFETKAELIGEISVCPEVEQVMYRFKELTNISTGTFEVEGGEIVEDYGDSVLVNWGPANPNAKLRLIPYSENGCPGTPVELPVVINRRIEVSEATGELQVCFDPTLPHPYAAPNPSEGRGYEWVVTGGRIVSGQGKPEIEVVWDQPGIIGTVEYTAYSLVDTDCEGKSKAISVSVAEEFRVDLGSVSPVSCTGESSGMIELNVQGGVTPLIYEWAHDPGLNSPKAINLKAGTYSVKIKDQLGCERFLENIEVLEPEPLTLASITPMGVSCYGKPDGEVTLIVSGGVAPYTFEYEGSKTFSGSISLQDLPQGFYDWEVEDANGCTVAANFEITSPAALEVDVRLEKPACPGGSNGELFAIPRGGGSPFIYLWKDASFNGSLLTGLSAGTYDLEVTDASGCVSIGKGTVKEAAPEIRMPTGFDPRQKPALYQGVSNCETDFQLWIYNRWGQLIYFGESGWDGTISGNDAPTGTYSYTVNYMYVLEGKSEVINIKGSFTLIR</sequence>
<dbReference type="Pfam" id="PF13573">
    <property type="entry name" value="SprB"/>
    <property type="match status" value="2"/>
</dbReference>
<dbReference type="InterPro" id="IPR025667">
    <property type="entry name" value="SprB_repeat"/>
</dbReference>
<dbReference type="EMBL" id="QXML01000006">
    <property type="protein sequence ID" value="RIW14449.1"/>
    <property type="molecule type" value="Genomic_DNA"/>
</dbReference>
<feature type="signal peptide" evidence="1">
    <location>
        <begin position="1"/>
        <end position="23"/>
    </location>
</feature>
<dbReference type="SUPFAM" id="SSF49299">
    <property type="entry name" value="PKD domain"/>
    <property type="match status" value="1"/>
</dbReference>
<dbReference type="PANTHER" id="PTHR46534">
    <property type="entry name" value="IGGFC_BINDING DOMAIN-CONTAINING PROTEIN"/>
    <property type="match status" value="1"/>
</dbReference>
<dbReference type="CDD" id="cd00146">
    <property type="entry name" value="PKD"/>
    <property type="match status" value="1"/>
</dbReference>